<dbReference type="Proteomes" id="UP001144323">
    <property type="component" value="Unassembled WGS sequence"/>
</dbReference>
<comment type="caution">
    <text evidence="2">The sequence shown here is derived from an EMBL/GenBank/DDBJ whole genome shotgun (WGS) entry which is preliminary data.</text>
</comment>
<dbReference type="InterPro" id="IPR053143">
    <property type="entry name" value="Arylsulfate_ST"/>
</dbReference>
<dbReference type="PANTHER" id="PTHR35340:SF5">
    <property type="entry name" value="ASST-DOMAIN-CONTAINING PROTEIN"/>
    <property type="match status" value="1"/>
</dbReference>
<evidence type="ECO:0008006" key="4">
    <source>
        <dbReference type="Google" id="ProtNLM"/>
    </source>
</evidence>
<dbReference type="Pfam" id="PF05935">
    <property type="entry name" value="Arylsulfotrans"/>
    <property type="match status" value="1"/>
</dbReference>
<dbReference type="AlphaFoldDB" id="A0A9W6LR76"/>
<name>A0A9W6LR76_9HYPH</name>
<evidence type="ECO:0000313" key="2">
    <source>
        <dbReference type="EMBL" id="GLI92330.1"/>
    </source>
</evidence>
<dbReference type="GO" id="GO:0004062">
    <property type="term" value="F:aryl sulfotransferase activity"/>
    <property type="evidence" value="ECO:0007669"/>
    <property type="project" value="InterPro"/>
</dbReference>
<dbReference type="InterPro" id="IPR010262">
    <property type="entry name" value="Arylsulfotransferase_bact"/>
</dbReference>
<feature type="region of interest" description="Disordered" evidence="1">
    <location>
        <begin position="298"/>
        <end position="318"/>
    </location>
</feature>
<dbReference type="SUPFAM" id="SSF50998">
    <property type="entry name" value="Quinoprotein alcohol dehydrogenase-like"/>
    <property type="match status" value="1"/>
</dbReference>
<feature type="region of interest" description="Disordered" evidence="1">
    <location>
        <begin position="457"/>
        <end position="482"/>
    </location>
</feature>
<protein>
    <recommendedName>
        <fullName evidence="4">ArsR family transcriptional regulator</fullName>
    </recommendedName>
</protein>
<dbReference type="EMBL" id="BSEC01000001">
    <property type="protein sequence ID" value="GLI92330.1"/>
    <property type="molecule type" value="Genomic_DNA"/>
</dbReference>
<reference evidence="2" key="1">
    <citation type="journal article" date="2023" name="Int. J. Syst. Evol. Microbiol.">
        <title>Methylocystis iwaonis sp. nov., a type II methane-oxidizing bacterium from surface soil of a rice paddy field in Japan, and emended description of the genus Methylocystis (ex Whittenbury et al. 1970) Bowman et al. 1993.</title>
        <authorList>
            <person name="Kaise H."/>
            <person name="Sawadogo J.B."/>
            <person name="Alam M.S."/>
            <person name="Ueno C."/>
            <person name="Dianou D."/>
            <person name="Shinjo R."/>
            <person name="Asakawa S."/>
        </authorList>
    </citation>
    <scope>NUCLEOTIDE SEQUENCE</scope>
    <source>
        <strain evidence="2">LMG27198</strain>
    </source>
</reference>
<keyword evidence="3" id="KW-1185">Reference proteome</keyword>
<proteinExistence type="predicted"/>
<accession>A0A9W6LR76</accession>
<dbReference type="InterPro" id="IPR011047">
    <property type="entry name" value="Quinoprotein_ADH-like_sf"/>
</dbReference>
<organism evidence="2 3">
    <name type="scientific">Methylocystis echinoides</name>
    <dbReference type="NCBI Taxonomy" id="29468"/>
    <lineage>
        <taxon>Bacteria</taxon>
        <taxon>Pseudomonadati</taxon>
        <taxon>Pseudomonadota</taxon>
        <taxon>Alphaproteobacteria</taxon>
        <taxon>Hyphomicrobiales</taxon>
        <taxon>Methylocystaceae</taxon>
        <taxon>Methylocystis</taxon>
    </lineage>
</organism>
<evidence type="ECO:0000313" key="3">
    <source>
        <dbReference type="Proteomes" id="UP001144323"/>
    </source>
</evidence>
<sequence length="482" mass="52567">MRPDGKQREVWAMARAQAATARGAREGFGPHLLLALGASLLLLAQARAEPSVFPTGVTIYDPTRAYNSYVLFPGGDDVSRLIDLTGKVVHEWKYTGQPVAFIDPALVGGSRGHIFVTLATEEGKGTDLVPGRAQTRIRKAVGEVDWSGAKIWEFGPNAPGGRAQQHHDIARLPNGNTLVLANVVYPLPGFSAPQVLDDVAYEVNADGDIVWQWAASDHLDEIGFTAEELKLIKASKSADYLHVNNLKPVGPNHWYDEGDSRFAPDNLIFDSRSANFIAVIDRKTRKIVWTLGPHYPPISEDGSTTSRKTPRPVDQISGQHDAQIIPKGLPGAGNLLVFDNQGEAGYPHAAVSYTGGSRVLEINPVTREIVWQYTGASSGQPGWAFRSTHISNARRLPNGNTFIDEGQIGRFFQVTPEGDIVWEYINPYPRRGKDPETGKPTVNHAVYRAQPVPYDWAPEGTPHGETAVTPPENSAFHISASK</sequence>
<gene>
    <name evidence="2" type="ORF">LMG27198_13220</name>
</gene>
<dbReference type="PANTHER" id="PTHR35340">
    <property type="entry name" value="PQQ ENZYME REPEAT PROTEIN-RELATED"/>
    <property type="match status" value="1"/>
</dbReference>
<evidence type="ECO:0000256" key="1">
    <source>
        <dbReference type="SAM" id="MobiDB-lite"/>
    </source>
</evidence>